<dbReference type="PANTHER" id="PTHR48081:SF30">
    <property type="entry name" value="ACETYL-HYDROLASE LIPR-RELATED"/>
    <property type="match status" value="1"/>
</dbReference>
<dbReference type="Pfam" id="PF07859">
    <property type="entry name" value="Abhydrolase_3"/>
    <property type="match status" value="1"/>
</dbReference>
<evidence type="ECO:0000313" key="5">
    <source>
        <dbReference type="Proteomes" id="UP000681340"/>
    </source>
</evidence>
<organism evidence="4 5">
    <name type="scientific">Actinoplanes auranticolor</name>
    <dbReference type="NCBI Taxonomy" id="47988"/>
    <lineage>
        <taxon>Bacteria</taxon>
        <taxon>Bacillati</taxon>
        <taxon>Actinomycetota</taxon>
        <taxon>Actinomycetes</taxon>
        <taxon>Micromonosporales</taxon>
        <taxon>Micromonosporaceae</taxon>
        <taxon>Actinoplanes</taxon>
    </lineage>
</organism>
<evidence type="ECO:0000313" key="4">
    <source>
        <dbReference type="EMBL" id="GIM80056.1"/>
    </source>
</evidence>
<proteinExistence type="inferred from homology"/>
<evidence type="ECO:0000259" key="3">
    <source>
        <dbReference type="Pfam" id="PF07859"/>
    </source>
</evidence>
<comment type="caution">
    <text evidence="4">The sequence shown here is derived from an EMBL/GenBank/DDBJ whole genome shotgun (WGS) entry which is preliminary data.</text>
</comment>
<gene>
    <name evidence="4" type="ORF">Aau02nite_88790</name>
</gene>
<evidence type="ECO:0000256" key="1">
    <source>
        <dbReference type="ARBA" id="ARBA00010515"/>
    </source>
</evidence>
<dbReference type="InterPro" id="IPR050300">
    <property type="entry name" value="GDXG_lipolytic_enzyme"/>
</dbReference>
<dbReference type="RefSeq" id="WP_212994660.1">
    <property type="nucleotide sequence ID" value="NZ_BAABEA010000007.1"/>
</dbReference>
<evidence type="ECO:0000256" key="2">
    <source>
        <dbReference type="ARBA" id="ARBA00022801"/>
    </source>
</evidence>
<protein>
    <submittedName>
        <fullName evidence="4">Esterase</fullName>
    </submittedName>
</protein>
<feature type="domain" description="Alpha/beta hydrolase fold-3" evidence="3">
    <location>
        <begin position="58"/>
        <end position="255"/>
    </location>
</feature>
<dbReference type="PROSITE" id="PS01173">
    <property type="entry name" value="LIPASE_GDXG_HIS"/>
    <property type="match status" value="1"/>
</dbReference>
<dbReference type="InterPro" id="IPR013094">
    <property type="entry name" value="AB_hydrolase_3"/>
</dbReference>
<keyword evidence="2" id="KW-0378">Hydrolase</keyword>
<dbReference type="SUPFAM" id="SSF53474">
    <property type="entry name" value="alpha/beta-Hydrolases"/>
    <property type="match status" value="1"/>
</dbReference>
<reference evidence="4" key="1">
    <citation type="submission" date="2021-03" db="EMBL/GenBank/DDBJ databases">
        <title>Whole genome shotgun sequence of Actinoplanes auranticolor NBRC 12245.</title>
        <authorList>
            <person name="Komaki H."/>
            <person name="Tamura T."/>
        </authorList>
    </citation>
    <scope>NUCLEOTIDE SEQUENCE</scope>
    <source>
        <strain evidence="4">NBRC 12245</strain>
    </source>
</reference>
<dbReference type="Gene3D" id="3.40.50.1820">
    <property type="entry name" value="alpha/beta hydrolase"/>
    <property type="match status" value="1"/>
</dbReference>
<dbReference type="InterPro" id="IPR029058">
    <property type="entry name" value="AB_hydrolase_fold"/>
</dbReference>
<sequence>MTTTASDPNRIHWEATARDEETDWAALATEPDGIDEERVDDPAGLWLRPRDALPGTAVLAIHGGGFISGSAATHRRMFGHLARAAGLATFATEYGLVPEHVFPSQIETVMHAYRRLLDGGATRVAVVGDSCGAGLALAVALTARDSEVAPPVSMLLISAWVDLEATGGSYDTGSDPFFTRELVRALGAGYLAGADPRDPLAGALHADAHDLPPTYLQVGADEALLDDSRRLADHLRDSGVDVRIDEFAGQLHTFPMAAGRTAVADDAIKRAGLWLRSTMNS</sequence>
<keyword evidence="5" id="KW-1185">Reference proteome</keyword>
<dbReference type="GO" id="GO:0004806">
    <property type="term" value="F:triacylglycerol lipase activity"/>
    <property type="evidence" value="ECO:0007669"/>
    <property type="project" value="TreeGrafter"/>
</dbReference>
<dbReference type="EMBL" id="BOQL01000088">
    <property type="protein sequence ID" value="GIM80056.1"/>
    <property type="molecule type" value="Genomic_DNA"/>
</dbReference>
<dbReference type="InterPro" id="IPR002168">
    <property type="entry name" value="Lipase_GDXG_HIS_AS"/>
</dbReference>
<accession>A0A919SWP3</accession>
<dbReference type="AlphaFoldDB" id="A0A919SWP3"/>
<dbReference type="PANTHER" id="PTHR48081">
    <property type="entry name" value="AB HYDROLASE SUPERFAMILY PROTEIN C4A8.06C"/>
    <property type="match status" value="1"/>
</dbReference>
<comment type="similarity">
    <text evidence="1">Belongs to the 'GDXG' lipolytic enzyme family.</text>
</comment>
<dbReference type="Proteomes" id="UP000681340">
    <property type="component" value="Unassembled WGS sequence"/>
</dbReference>
<name>A0A919SWP3_9ACTN</name>